<reference evidence="2 3" key="1">
    <citation type="submission" date="2019-06" db="EMBL/GenBank/DDBJ databases">
        <title>A chromosomal-level reference genome of Carpinus fangiana (Coryloideae, Betulaceae).</title>
        <authorList>
            <person name="Yang X."/>
            <person name="Wang Z."/>
            <person name="Zhang L."/>
            <person name="Hao G."/>
            <person name="Liu J."/>
            <person name="Yang Y."/>
        </authorList>
    </citation>
    <scope>NUCLEOTIDE SEQUENCE [LARGE SCALE GENOMIC DNA]</scope>
    <source>
        <strain evidence="2">Cfa_2016G</strain>
        <tissue evidence="2">Leaf</tissue>
    </source>
</reference>
<protein>
    <recommendedName>
        <fullName evidence="1">Thioredoxin domain-containing protein</fullName>
    </recommendedName>
</protein>
<dbReference type="InterPro" id="IPR017937">
    <property type="entry name" value="Thioredoxin_CS"/>
</dbReference>
<evidence type="ECO:0000313" key="3">
    <source>
        <dbReference type="Proteomes" id="UP000327013"/>
    </source>
</evidence>
<dbReference type="InterPro" id="IPR013766">
    <property type="entry name" value="Thioredoxin_domain"/>
</dbReference>
<dbReference type="Pfam" id="PF00085">
    <property type="entry name" value="Thioredoxin"/>
    <property type="match status" value="1"/>
</dbReference>
<dbReference type="SUPFAM" id="SSF52833">
    <property type="entry name" value="Thioredoxin-like"/>
    <property type="match status" value="1"/>
</dbReference>
<dbReference type="GO" id="GO:0015035">
    <property type="term" value="F:protein-disulfide reductase activity"/>
    <property type="evidence" value="ECO:0007669"/>
    <property type="project" value="TreeGrafter"/>
</dbReference>
<sequence>MVEFYAPWCGHCQALVPEYATVVTELKGENVALAKVEAMEESDLSQQYEV</sequence>
<dbReference type="EMBL" id="CM017322">
    <property type="protein sequence ID" value="KAE8010096.1"/>
    <property type="molecule type" value="Genomic_DNA"/>
</dbReference>
<feature type="domain" description="Thioredoxin" evidence="1">
    <location>
        <begin position="1"/>
        <end position="50"/>
    </location>
</feature>
<keyword evidence="3" id="KW-1185">Reference proteome</keyword>
<dbReference type="PANTHER" id="PTHR45815:SF3">
    <property type="entry name" value="PROTEIN DISULFIDE-ISOMERASE A6"/>
    <property type="match status" value="1"/>
</dbReference>
<dbReference type="OrthoDB" id="1935635at2759"/>
<name>A0A5N6QTF1_9ROSI</name>
<evidence type="ECO:0000313" key="2">
    <source>
        <dbReference type="EMBL" id="KAE8010096.1"/>
    </source>
</evidence>
<dbReference type="Gene3D" id="3.40.30.10">
    <property type="entry name" value="Glutaredoxin"/>
    <property type="match status" value="1"/>
</dbReference>
<dbReference type="AlphaFoldDB" id="A0A5N6QTF1"/>
<proteinExistence type="predicted"/>
<dbReference type="GO" id="GO:0005788">
    <property type="term" value="C:endoplasmic reticulum lumen"/>
    <property type="evidence" value="ECO:0007669"/>
    <property type="project" value="TreeGrafter"/>
</dbReference>
<dbReference type="CDD" id="cd02961">
    <property type="entry name" value="PDI_a_family"/>
    <property type="match status" value="1"/>
</dbReference>
<dbReference type="PANTHER" id="PTHR45815">
    <property type="entry name" value="PROTEIN DISULFIDE-ISOMERASE A6"/>
    <property type="match status" value="1"/>
</dbReference>
<evidence type="ECO:0000259" key="1">
    <source>
        <dbReference type="Pfam" id="PF00085"/>
    </source>
</evidence>
<dbReference type="GO" id="GO:0034976">
    <property type="term" value="P:response to endoplasmic reticulum stress"/>
    <property type="evidence" value="ECO:0007669"/>
    <property type="project" value="TreeGrafter"/>
</dbReference>
<organism evidence="2 3">
    <name type="scientific">Carpinus fangiana</name>
    <dbReference type="NCBI Taxonomy" id="176857"/>
    <lineage>
        <taxon>Eukaryota</taxon>
        <taxon>Viridiplantae</taxon>
        <taxon>Streptophyta</taxon>
        <taxon>Embryophyta</taxon>
        <taxon>Tracheophyta</taxon>
        <taxon>Spermatophyta</taxon>
        <taxon>Magnoliopsida</taxon>
        <taxon>eudicotyledons</taxon>
        <taxon>Gunneridae</taxon>
        <taxon>Pentapetalae</taxon>
        <taxon>rosids</taxon>
        <taxon>fabids</taxon>
        <taxon>Fagales</taxon>
        <taxon>Betulaceae</taxon>
        <taxon>Carpinus</taxon>
    </lineage>
</organism>
<dbReference type="PROSITE" id="PS00194">
    <property type="entry name" value="THIOREDOXIN_1"/>
    <property type="match status" value="1"/>
</dbReference>
<accession>A0A5N6QTF1</accession>
<dbReference type="InterPro" id="IPR036249">
    <property type="entry name" value="Thioredoxin-like_sf"/>
</dbReference>
<dbReference type="Proteomes" id="UP000327013">
    <property type="component" value="Chromosome 2"/>
</dbReference>
<gene>
    <name evidence="2" type="ORF">FH972_006489</name>
</gene>